<dbReference type="PANTHER" id="PTHR43080">
    <property type="entry name" value="CBS DOMAIN-CONTAINING PROTEIN CBSX3, MITOCHONDRIAL"/>
    <property type="match status" value="1"/>
</dbReference>
<dbReference type="Pfam" id="PF00571">
    <property type="entry name" value="CBS"/>
    <property type="match status" value="2"/>
</dbReference>
<sequence>MPNRLIRDVIKSQTILTLPPTATVRQATREMKSRHVGAVMITDDAGRLSGIFTERDALFRVLAEARDPDATPLSSVMTPAPAAVSPDRKLGHALHLMHDGGFRHMPVVEAGIPVGMVSIRDALGKELSSFEREVAAKEDLSEILG</sequence>
<keyword evidence="1 2" id="KW-0129">CBS domain</keyword>
<dbReference type="InterPro" id="IPR000644">
    <property type="entry name" value="CBS_dom"/>
</dbReference>
<comment type="caution">
    <text evidence="4">The sequence shown here is derived from an EMBL/GenBank/DDBJ whole genome shotgun (WGS) entry which is preliminary data.</text>
</comment>
<dbReference type="STRING" id="1285242.A6A04_09760"/>
<dbReference type="OrthoDB" id="9807125at2"/>
<dbReference type="RefSeq" id="WP_068495972.1">
    <property type="nucleotide sequence ID" value="NZ_LWQT01000131.1"/>
</dbReference>
<organism evidence="4 5">
    <name type="scientific">Paramagnetospirillum marisnigri</name>
    <dbReference type="NCBI Taxonomy" id="1285242"/>
    <lineage>
        <taxon>Bacteria</taxon>
        <taxon>Pseudomonadati</taxon>
        <taxon>Pseudomonadota</taxon>
        <taxon>Alphaproteobacteria</taxon>
        <taxon>Rhodospirillales</taxon>
        <taxon>Magnetospirillaceae</taxon>
        <taxon>Paramagnetospirillum</taxon>
    </lineage>
</organism>
<dbReference type="SMART" id="SM00116">
    <property type="entry name" value="CBS"/>
    <property type="match status" value="2"/>
</dbReference>
<name>A0A178M3Z8_9PROT</name>
<dbReference type="Proteomes" id="UP000078428">
    <property type="component" value="Unassembled WGS sequence"/>
</dbReference>
<feature type="domain" description="CBS" evidence="3">
    <location>
        <begin position="77"/>
        <end position="134"/>
    </location>
</feature>
<evidence type="ECO:0000256" key="2">
    <source>
        <dbReference type="PROSITE-ProRule" id="PRU00703"/>
    </source>
</evidence>
<feature type="domain" description="CBS" evidence="3">
    <location>
        <begin position="9"/>
        <end position="68"/>
    </location>
</feature>
<evidence type="ECO:0000256" key="1">
    <source>
        <dbReference type="ARBA" id="ARBA00023122"/>
    </source>
</evidence>
<evidence type="ECO:0000313" key="5">
    <source>
        <dbReference type="Proteomes" id="UP000078428"/>
    </source>
</evidence>
<evidence type="ECO:0000313" key="4">
    <source>
        <dbReference type="EMBL" id="OAN42980.1"/>
    </source>
</evidence>
<protein>
    <submittedName>
        <fullName evidence="4">Inosine-5-monophosphate dehydrogenase</fullName>
    </submittedName>
</protein>
<accession>A0A178M3Z8</accession>
<dbReference type="InterPro" id="IPR046342">
    <property type="entry name" value="CBS_dom_sf"/>
</dbReference>
<proteinExistence type="predicted"/>
<keyword evidence="5" id="KW-1185">Reference proteome</keyword>
<dbReference type="PROSITE" id="PS51371">
    <property type="entry name" value="CBS"/>
    <property type="match status" value="2"/>
</dbReference>
<dbReference type="Gene3D" id="3.10.580.10">
    <property type="entry name" value="CBS-domain"/>
    <property type="match status" value="1"/>
</dbReference>
<dbReference type="PANTHER" id="PTHR43080:SF2">
    <property type="entry name" value="CBS DOMAIN-CONTAINING PROTEIN"/>
    <property type="match status" value="1"/>
</dbReference>
<dbReference type="SUPFAM" id="SSF54631">
    <property type="entry name" value="CBS-domain pair"/>
    <property type="match status" value="1"/>
</dbReference>
<dbReference type="InterPro" id="IPR051257">
    <property type="entry name" value="Diverse_CBS-Domain"/>
</dbReference>
<evidence type="ECO:0000259" key="3">
    <source>
        <dbReference type="PROSITE" id="PS51371"/>
    </source>
</evidence>
<dbReference type="EMBL" id="LWQT01000131">
    <property type="protein sequence ID" value="OAN42980.1"/>
    <property type="molecule type" value="Genomic_DNA"/>
</dbReference>
<reference evidence="4 5" key="1">
    <citation type="submission" date="2016-04" db="EMBL/GenBank/DDBJ databases">
        <title>Draft genome sequence of freshwater magnetotactic bacteria Magnetospirillum marisnigri SP-1 and Magnetospirillum moscoviense BB-1.</title>
        <authorList>
            <person name="Koziaeva V."/>
            <person name="Dziuba M.V."/>
            <person name="Ivanov T.M."/>
            <person name="Kuznetsov B."/>
            <person name="Grouzdev D.S."/>
        </authorList>
    </citation>
    <scope>NUCLEOTIDE SEQUENCE [LARGE SCALE GENOMIC DNA]</scope>
    <source>
        <strain evidence="4 5">SP-1</strain>
    </source>
</reference>
<dbReference type="AlphaFoldDB" id="A0A178M3Z8"/>
<gene>
    <name evidence="4" type="ORF">A6A04_09760</name>
</gene>